<dbReference type="OrthoDB" id="5442117at2"/>
<reference evidence="2 3" key="1">
    <citation type="journal article" date="2013" name="PLoS ONE">
        <title>The first genomic and proteomic characterization of a deep-sea sulfate reducer: insights into the piezophilic lifestyle of Desulfovibrio piezophilus.</title>
        <authorList>
            <person name="Pradel N."/>
            <person name="Ji B."/>
            <person name="Gimenez G."/>
            <person name="Talla E."/>
            <person name="Lenoble P."/>
            <person name="Garel M."/>
            <person name="Tamburini C."/>
            <person name="Fourquet P."/>
            <person name="Lebrun R."/>
            <person name="Bertin P."/>
            <person name="Denis Y."/>
            <person name="Pophillat M."/>
            <person name="Barbe V."/>
            <person name="Ollivier B."/>
            <person name="Dolla A."/>
        </authorList>
    </citation>
    <scope>NUCLEOTIDE SEQUENCE [LARGE SCALE GENOMIC DNA]</scope>
    <source>
        <strain evidence="3">DSM 10523 / SB164P1</strain>
    </source>
</reference>
<dbReference type="KEGG" id="dpi:BN4_12657"/>
<keyword evidence="3" id="KW-1185">Reference proteome</keyword>
<keyword evidence="1" id="KW-0732">Signal</keyword>
<accession>M1WMQ7</accession>
<feature type="chain" id="PRO_5004018898" description="Lipoprotein" evidence="1">
    <location>
        <begin position="23"/>
        <end position="155"/>
    </location>
</feature>
<evidence type="ECO:0000256" key="1">
    <source>
        <dbReference type="SAM" id="SignalP"/>
    </source>
</evidence>
<proteinExistence type="predicted"/>
<feature type="signal peptide" evidence="1">
    <location>
        <begin position="1"/>
        <end position="22"/>
    </location>
</feature>
<evidence type="ECO:0008006" key="4">
    <source>
        <dbReference type="Google" id="ProtNLM"/>
    </source>
</evidence>
<reference evidence="3" key="2">
    <citation type="journal article" date="2013" name="Stand. Genomic Sci.">
        <title>Complete genome sequence of Desulfocapsa sulfexigens, a marine deltaproteobacterium specialized in disproportionating inorganic sulfur compounds.</title>
        <authorList>
            <person name="Finster K.W."/>
            <person name="Kjeldsen K.U."/>
            <person name="Kube M."/>
            <person name="Reinhardt R."/>
            <person name="Mussmann M."/>
            <person name="Amann R."/>
            <person name="Schreiber L."/>
        </authorList>
    </citation>
    <scope>NUCLEOTIDE SEQUENCE [LARGE SCALE GENOMIC DNA]</scope>
    <source>
        <strain evidence="3">DSM 10523 / SB164P1</strain>
    </source>
</reference>
<dbReference type="PATRIC" id="fig|879567.3.peg.2848"/>
<gene>
    <name evidence="2" type="ordered locus">BN4_12657</name>
</gene>
<dbReference type="RefSeq" id="WP_015415933.1">
    <property type="nucleotide sequence ID" value="NC_020409.1"/>
</dbReference>
<dbReference type="EMBL" id="FO203427">
    <property type="protein sequence ID" value="CCH49890.1"/>
    <property type="molecule type" value="Genomic_DNA"/>
</dbReference>
<protein>
    <recommendedName>
        <fullName evidence="4">Lipoprotein</fullName>
    </recommendedName>
</protein>
<dbReference type="HOGENOM" id="CLU_1692675_0_0_7"/>
<organism evidence="2 3">
    <name type="scientific">Pseudodesulfovibrio piezophilus (strain DSM 21447 / JCM 15486 / C1TLV30)</name>
    <name type="common">Desulfovibrio piezophilus</name>
    <dbReference type="NCBI Taxonomy" id="1322246"/>
    <lineage>
        <taxon>Bacteria</taxon>
        <taxon>Pseudomonadati</taxon>
        <taxon>Thermodesulfobacteriota</taxon>
        <taxon>Desulfovibrionia</taxon>
        <taxon>Desulfovibrionales</taxon>
        <taxon>Desulfovibrionaceae</taxon>
    </lineage>
</organism>
<evidence type="ECO:0000313" key="2">
    <source>
        <dbReference type="EMBL" id="CCH49890.1"/>
    </source>
</evidence>
<dbReference type="Proteomes" id="UP000011724">
    <property type="component" value="Chromosome"/>
</dbReference>
<sequence>MKQWLRLVFILVGILSWGPYTAAADGICTTIPWGEKLSAVQNLTYSGTASGILYYTVTRVETCGLSRLEGSRVTYGFRHERLYSTLVEIDRTDDLRKIVSLFVETYGLPETRLEDGWDVSLWENDDLRIKLKSQYATGRVKIGMYYKPLMLKGEH</sequence>
<dbReference type="eggNOG" id="ENOG5031833">
    <property type="taxonomic scope" value="Bacteria"/>
</dbReference>
<dbReference type="AlphaFoldDB" id="M1WMQ7"/>
<name>M1WMQ7_PSEP2</name>
<dbReference type="BioCyc" id="DPIE1322246:BN4_RS13340-MONOMER"/>
<evidence type="ECO:0000313" key="3">
    <source>
        <dbReference type="Proteomes" id="UP000011724"/>
    </source>
</evidence>